<evidence type="ECO:0000256" key="2">
    <source>
        <dbReference type="ARBA" id="ARBA00005790"/>
    </source>
</evidence>
<dbReference type="GO" id="GO:0005829">
    <property type="term" value="C:cytosol"/>
    <property type="evidence" value="ECO:0007669"/>
    <property type="project" value="TreeGrafter"/>
</dbReference>
<accession>A0A927CAI0</accession>
<dbReference type="Gene3D" id="3.40.50.300">
    <property type="entry name" value="P-loop containing nucleotide triphosphate hydrolases"/>
    <property type="match status" value="1"/>
</dbReference>
<keyword evidence="3" id="KW-0808">Transferase</keyword>
<sequence length="196" mass="22352">MEEEIDVQKTIFVFTGPDGSGRKTIADMTGATLELTKVLSYTTRARRAGEQDGQDYHFIAADSFLESERRGEFVESVHIDGQLYGIKHADILRLWEEHGFVYVILNPDGARILKQAFGRSVVRLFVYADRPSVLKRQRDRGDSDELVSARMAYYDEAMSALPECEYAYENVDLAHTVFAISNTIEPYMNRQLLQLD</sequence>
<dbReference type="InterPro" id="IPR008145">
    <property type="entry name" value="GK/Ca_channel_bsu"/>
</dbReference>
<dbReference type="SMART" id="SM00072">
    <property type="entry name" value="GuKc"/>
    <property type="match status" value="1"/>
</dbReference>
<evidence type="ECO:0000313" key="7">
    <source>
        <dbReference type="EMBL" id="MBD2864105.1"/>
    </source>
</evidence>
<dbReference type="GO" id="GO:0004385">
    <property type="term" value="F:GMP kinase activity"/>
    <property type="evidence" value="ECO:0007669"/>
    <property type="project" value="UniProtKB-EC"/>
</dbReference>
<evidence type="ECO:0000256" key="3">
    <source>
        <dbReference type="ARBA" id="ARBA00022679"/>
    </source>
</evidence>
<evidence type="ECO:0000313" key="8">
    <source>
        <dbReference type="Proteomes" id="UP000639396"/>
    </source>
</evidence>
<reference evidence="7" key="1">
    <citation type="submission" date="2020-09" db="EMBL/GenBank/DDBJ databases">
        <title>A novel bacterium of genus Paenibacillus, isolated from South China Sea.</title>
        <authorList>
            <person name="Huang H."/>
            <person name="Mo K."/>
            <person name="Hu Y."/>
        </authorList>
    </citation>
    <scope>NUCLEOTIDE SEQUENCE</scope>
    <source>
        <strain evidence="7">IB182363</strain>
    </source>
</reference>
<evidence type="ECO:0000256" key="5">
    <source>
        <dbReference type="ARBA" id="ARBA00048594"/>
    </source>
</evidence>
<evidence type="ECO:0000256" key="4">
    <source>
        <dbReference type="ARBA" id="ARBA00022777"/>
    </source>
</evidence>
<dbReference type="PANTHER" id="PTHR23117">
    <property type="entry name" value="GUANYLATE KINASE-RELATED"/>
    <property type="match status" value="1"/>
</dbReference>
<dbReference type="Proteomes" id="UP000639396">
    <property type="component" value="Unassembled WGS sequence"/>
</dbReference>
<proteinExistence type="inferred from homology"/>
<comment type="function">
    <text evidence="1">Essential for recycling GMP and indirectly, cGMP.</text>
</comment>
<dbReference type="Pfam" id="PF00625">
    <property type="entry name" value="Guanylate_kin"/>
    <property type="match status" value="1"/>
</dbReference>
<dbReference type="SUPFAM" id="SSF52540">
    <property type="entry name" value="P-loop containing nucleoside triphosphate hydrolases"/>
    <property type="match status" value="1"/>
</dbReference>
<comment type="catalytic activity">
    <reaction evidence="5">
        <text>GMP + ATP = GDP + ADP</text>
        <dbReference type="Rhea" id="RHEA:20780"/>
        <dbReference type="ChEBI" id="CHEBI:30616"/>
        <dbReference type="ChEBI" id="CHEBI:58115"/>
        <dbReference type="ChEBI" id="CHEBI:58189"/>
        <dbReference type="ChEBI" id="CHEBI:456216"/>
        <dbReference type="EC" id="2.7.4.8"/>
    </reaction>
</comment>
<dbReference type="PROSITE" id="PS50052">
    <property type="entry name" value="GUANYLATE_KINASE_2"/>
    <property type="match status" value="1"/>
</dbReference>
<organism evidence="7 8">
    <name type="scientific">Paenibacillus oceani</name>
    <dbReference type="NCBI Taxonomy" id="2772510"/>
    <lineage>
        <taxon>Bacteria</taxon>
        <taxon>Bacillati</taxon>
        <taxon>Bacillota</taxon>
        <taxon>Bacilli</taxon>
        <taxon>Bacillales</taxon>
        <taxon>Paenibacillaceae</taxon>
        <taxon>Paenibacillus</taxon>
    </lineage>
</organism>
<protein>
    <submittedName>
        <fullName evidence="7">Guanylate kinase</fullName>
    </submittedName>
</protein>
<dbReference type="InterPro" id="IPR008144">
    <property type="entry name" value="Guanylate_kin-like_dom"/>
</dbReference>
<keyword evidence="8" id="KW-1185">Reference proteome</keyword>
<dbReference type="InterPro" id="IPR020590">
    <property type="entry name" value="Guanylate_kinase_CS"/>
</dbReference>
<comment type="caution">
    <text evidence="7">The sequence shown here is derived from an EMBL/GenBank/DDBJ whole genome shotgun (WGS) entry which is preliminary data.</text>
</comment>
<evidence type="ECO:0000259" key="6">
    <source>
        <dbReference type="PROSITE" id="PS50052"/>
    </source>
</evidence>
<dbReference type="EMBL" id="JACXJA010000027">
    <property type="protein sequence ID" value="MBD2864105.1"/>
    <property type="molecule type" value="Genomic_DNA"/>
</dbReference>
<evidence type="ECO:0000256" key="1">
    <source>
        <dbReference type="ARBA" id="ARBA00003531"/>
    </source>
</evidence>
<keyword evidence="4 7" id="KW-0418">Kinase</keyword>
<comment type="similarity">
    <text evidence="2">Belongs to the guanylate kinase family.</text>
</comment>
<dbReference type="PROSITE" id="PS00856">
    <property type="entry name" value="GUANYLATE_KINASE_1"/>
    <property type="match status" value="1"/>
</dbReference>
<feature type="domain" description="Guanylate kinase-like" evidence="6">
    <location>
        <begin position="9"/>
        <end position="185"/>
    </location>
</feature>
<dbReference type="AlphaFoldDB" id="A0A927CAI0"/>
<name>A0A927CAI0_9BACL</name>
<gene>
    <name evidence="7" type="ORF">IDH45_19165</name>
</gene>
<dbReference type="PANTHER" id="PTHR23117:SF13">
    <property type="entry name" value="GUANYLATE KINASE"/>
    <property type="match status" value="1"/>
</dbReference>
<dbReference type="InterPro" id="IPR027417">
    <property type="entry name" value="P-loop_NTPase"/>
</dbReference>